<dbReference type="AlphaFoldDB" id="A0A821M1W9"/>
<keyword evidence="2" id="KW-1185">Reference proteome</keyword>
<sequence>GFVPFMVIGGFLQSRLMTGFASKDKEALEDAGKVQ</sequence>
<dbReference type="EMBL" id="CAJOBG010116206">
    <property type="protein sequence ID" value="CAF4760003.1"/>
    <property type="molecule type" value="Genomic_DNA"/>
</dbReference>
<dbReference type="Proteomes" id="UP000663866">
    <property type="component" value="Unassembled WGS sequence"/>
</dbReference>
<comment type="caution">
    <text evidence="1">The sequence shown here is derived from an EMBL/GenBank/DDBJ whole genome shotgun (WGS) entry which is preliminary data.</text>
</comment>
<reference evidence="1" key="1">
    <citation type="submission" date="2021-02" db="EMBL/GenBank/DDBJ databases">
        <authorList>
            <person name="Nowell W R."/>
        </authorList>
    </citation>
    <scope>NUCLEOTIDE SEQUENCE</scope>
</reference>
<evidence type="ECO:0000313" key="2">
    <source>
        <dbReference type="Proteomes" id="UP000663866"/>
    </source>
</evidence>
<organism evidence="1 2">
    <name type="scientific">Rotaria magnacalcarata</name>
    <dbReference type="NCBI Taxonomy" id="392030"/>
    <lineage>
        <taxon>Eukaryota</taxon>
        <taxon>Metazoa</taxon>
        <taxon>Spiralia</taxon>
        <taxon>Gnathifera</taxon>
        <taxon>Rotifera</taxon>
        <taxon>Eurotatoria</taxon>
        <taxon>Bdelloidea</taxon>
        <taxon>Philodinida</taxon>
        <taxon>Philodinidae</taxon>
        <taxon>Rotaria</taxon>
    </lineage>
</organism>
<name>A0A821M1W9_9BILA</name>
<feature type="non-terminal residue" evidence="1">
    <location>
        <position position="1"/>
    </location>
</feature>
<evidence type="ECO:0000313" key="1">
    <source>
        <dbReference type="EMBL" id="CAF4760003.1"/>
    </source>
</evidence>
<gene>
    <name evidence="1" type="ORF">OVN521_LOCUS50455</name>
</gene>
<protein>
    <submittedName>
        <fullName evidence="1">Uncharacterized protein</fullName>
    </submittedName>
</protein>
<proteinExistence type="predicted"/>
<accession>A0A821M1W9</accession>